<dbReference type="AlphaFoldDB" id="A0A1I6R2E9"/>
<dbReference type="SUPFAM" id="SSF56281">
    <property type="entry name" value="Metallo-hydrolase/oxidoreductase"/>
    <property type="match status" value="1"/>
</dbReference>
<gene>
    <name evidence="4" type="ORF">HMI01_06250</name>
    <name evidence="5" type="ORF">SAMN05421668_10550</name>
</gene>
<dbReference type="InterPro" id="IPR036866">
    <property type="entry name" value="RibonucZ/Hydroxyglut_hydro"/>
</dbReference>
<dbReference type="SMART" id="SM00849">
    <property type="entry name" value="Lactamase_B"/>
    <property type="match status" value="1"/>
</dbReference>
<feature type="chain" id="PRO_5038988953" evidence="2">
    <location>
        <begin position="22"/>
        <end position="453"/>
    </location>
</feature>
<dbReference type="Pfam" id="PF00753">
    <property type="entry name" value="Lactamase_B"/>
    <property type="match status" value="1"/>
</dbReference>
<evidence type="ECO:0000256" key="2">
    <source>
        <dbReference type="SAM" id="SignalP"/>
    </source>
</evidence>
<feature type="region of interest" description="Disordered" evidence="1">
    <location>
        <begin position="22"/>
        <end position="93"/>
    </location>
</feature>
<dbReference type="Proteomes" id="UP000321773">
    <property type="component" value="Unassembled WGS sequence"/>
</dbReference>
<feature type="domain" description="Metallo-beta-lactamase" evidence="3">
    <location>
        <begin position="105"/>
        <end position="297"/>
    </location>
</feature>
<dbReference type="Gene3D" id="3.60.15.10">
    <property type="entry name" value="Ribonuclease Z/Hydroxyacylglutathione hydrolase-like"/>
    <property type="match status" value="1"/>
</dbReference>
<keyword evidence="2" id="KW-0732">Signal</keyword>
<proteinExistence type="predicted"/>
<dbReference type="PANTHER" id="PTHR30619">
    <property type="entry name" value="DNA INTERNALIZATION/COMPETENCE PROTEIN COMEC/REC2"/>
    <property type="match status" value="1"/>
</dbReference>
<feature type="region of interest" description="Disordered" evidence="1">
    <location>
        <begin position="348"/>
        <end position="390"/>
    </location>
</feature>
<sequence>MLKRWLLPLVMIVLMLSGCGATLESSDSEGTNDAATEDLGTDVDQAGEDSDQAQNEVNNESSENEAATDTAVNDDITDTGETSTEDTNPIEASGNMTVHFIDVGQGDSILIETASGNVLVDAGNWNGRAVIDYLNRRGVTHLDLMIATHSDADHIGQMPLILDALTVDEVWMNGVESTSKTFENTINLIMEKDIVYYEPEVGDGIDFGDVAIDVLGPITKTNDANKDSIVTKVTHGTIDILLTGDAGIKEEATMINQFGTGLQSEILKLGHHGSNTSTSAAFLETVKPEAVIISASEKNSYGHPHEEVVARLIKAGVDVYQTSQHGDVVFQSDGQKLKLIEANDYPTTPVVTKDDSTNETKEDTTVAPPVQSPAPDAQADDTTNKQDVQSGACVDINTASKEELMTIIHIGEERADQLIKLRPFDSVDQLTRIKGIAAGRLKDIKTENKACVR</sequence>
<reference evidence="4 7" key="2">
    <citation type="submission" date="2019-07" db="EMBL/GenBank/DDBJ databases">
        <title>Whole genome shotgun sequence of Halolactibacillus miurensis NBRC 100873.</title>
        <authorList>
            <person name="Hosoyama A."/>
            <person name="Uohara A."/>
            <person name="Ohji S."/>
            <person name="Ichikawa N."/>
        </authorList>
    </citation>
    <scope>NUCLEOTIDE SEQUENCE [LARGE SCALE GENOMIC DNA]</scope>
    <source>
        <strain evidence="4 7">NBRC 100873</strain>
    </source>
</reference>
<dbReference type="SUPFAM" id="SSF81585">
    <property type="entry name" value="PsbU/PolX domain-like"/>
    <property type="match status" value="1"/>
</dbReference>
<feature type="compositionally biased region" description="Basic and acidic residues" evidence="1">
    <location>
        <begin position="352"/>
        <end position="364"/>
    </location>
</feature>
<feature type="compositionally biased region" description="Low complexity" evidence="1">
    <location>
        <begin position="55"/>
        <end position="65"/>
    </location>
</feature>
<accession>A0A1I6R2E9</accession>
<evidence type="ECO:0000256" key="1">
    <source>
        <dbReference type="SAM" id="MobiDB-lite"/>
    </source>
</evidence>
<feature type="compositionally biased region" description="Polar residues" evidence="1">
    <location>
        <begin position="23"/>
        <end position="34"/>
    </location>
</feature>
<protein>
    <submittedName>
        <fullName evidence="4">Competence protein ComEC</fullName>
    </submittedName>
    <submittedName>
        <fullName evidence="5">Metal-dependent hydrolase, beta-lactamase superfamily II</fullName>
    </submittedName>
</protein>
<keyword evidence="7" id="KW-1185">Reference proteome</keyword>
<dbReference type="Pfam" id="PF12836">
    <property type="entry name" value="HHH_3"/>
    <property type="match status" value="1"/>
</dbReference>
<feature type="signal peptide" evidence="2">
    <location>
        <begin position="1"/>
        <end position="21"/>
    </location>
</feature>
<dbReference type="OrthoDB" id="9761531at2"/>
<dbReference type="STRING" id="306541.SAMN05421668_10550"/>
<evidence type="ECO:0000259" key="3">
    <source>
        <dbReference type="SMART" id="SM00849"/>
    </source>
</evidence>
<dbReference type="InterPro" id="IPR001279">
    <property type="entry name" value="Metallo-B-lactamas"/>
</dbReference>
<name>A0A1I6R2E9_9BACI</name>
<feature type="compositionally biased region" description="Acidic residues" evidence="1">
    <location>
        <begin position="35"/>
        <end position="51"/>
    </location>
</feature>
<organism evidence="5 6">
    <name type="scientific">Halolactibacillus miurensis</name>
    <dbReference type="NCBI Taxonomy" id="306541"/>
    <lineage>
        <taxon>Bacteria</taxon>
        <taxon>Bacillati</taxon>
        <taxon>Bacillota</taxon>
        <taxon>Bacilli</taxon>
        <taxon>Bacillales</taxon>
        <taxon>Bacillaceae</taxon>
        <taxon>Halolactibacillus</taxon>
    </lineage>
</organism>
<evidence type="ECO:0000313" key="4">
    <source>
        <dbReference type="EMBL" id="GEM03637.1"/>
    </source>
</evidence>
<dbReference type="EMBL" id="FPAI01000005">
    <property type="protein sequence ID" value="SFS58863.1"/>
    <property type="molecule type" value="Genomic_DNA"/>
</dbReference>
<evidence type="ECO:0000313" key="7">
    <source>
        <dbReference type="Proteomes" id="UP000321773"/>
    </source>
</evidence>
<dbReference type="CDD" id="cd07731">
    <property type="entry name" value="ComA-like_MBL-fold"/>
    <property type="match status" value="1"/>
</dbReference>
<dbReference type="Gene3D" id="1.10.150.320">
    <property type="entry name" value="Photosystem II 12 kDa extrinsic protein"/>
    <property type="match status" value="1"/>
</dbReference>
<keyword evidence="5" id="KW-0378">Hydrolase</keyword>
<dbReference type="Proteomes" id="UP000199139">
    <property type="component" value="Unassembled WGS sequence"/>
</dbReference>
<reference evidence="5 6" key="1">
    <citation type="submission" date="2016-10" db="EMBL/GenBank/DDBJ databases">
        <authorList>
            <person name="de Groot N.N."/>
        </authorList>
    </citation>
    <scope>NUCLEOTIDE SEQUENCE [LARGE SCALE GENOMIC DNA]</scope>
    <source>
        <strain evidence="5 6">DSM 17074</strain>
    </source>
</reference>
<dbReference type="GO" id="GO:0016787">
    <property type="term" value="F:hydrolase activity"/>
    <property type="evidence" value="ECO:0007669"/>
    <property type="project" value="UniProtKB-KW"/>
</dbReference>
<evidence type="ECO:0000313" key="6">
    <source>
        <dbReference type="Proteomes" id="UP000199139"/>
    </source>
</evidence>
<evidence type="ECO:0000313" key="5">
    <source>
        <dbReference type="EMBL" id="SFS58863.1"/>
    </source>
</evidence>
<dbReference type="PROSITE" id="PS51257">
    <property type="entry name" value="PROKAR_LIPOPROTEIN"/>
    <property type="match status" value="1"/>
</dbReference>
<dbReference type="InterPro" id="IPR035681">
    <property type="entry name" value="ComA-like_MBL"/>
</dbReference>
<dbReference type="PANTHER" id="PTHR30619:SF7">
    <property type="entry name" value="BETA-LACTAMASE DOMAIN PROTEIN"/>
    <property type="match status" value="1"/>
</dbReference>
<dbReference type="EMBL" id="BJWJ01000004">
    <property type="protein sequence ID" value="GEM03637.1"/>
    <property type="molecule type" value="Genomic_DNA"/>
</dbReference>
<dbReference type="InterPro" id="IPR052159">
    <property type="entry name" value="Competence_DNA_uptake"/>
</dbReference>